<dbReference type="PANTHER" id="PTHR11820">
    <property type="entry name" value="ACYLPYRUVASE"/>
    <property type="match status" value="1"/>
</dbReference>
<evidence type="ECO:0000256" key="1">
    <source>
        <dbReference type="ARBA" id="ARBA00010211"/>
    </source>
</evidence>
<dbReference type="Proteomes" id="UP000184196">
    <property type="component" value="Unassembled WGS sequence"/>
</dbReference>
<dbReference type="FunFam" id="3.90.850.10:FF:000002">
    <property type="entry name" value="2-hydroxyhepta-2,4-diene-1,7-dioate isomerase"/>
    <property type="match status" value="1"/>
</dbReference>
<evidence type="ECO:0000259" key="4">
    <source>
        <dbReference type="Pfam" id="PF10370"/>
    </source>
</evidence>
<keyword evidence="6" id="KW-1185">Reference proteome</keyword>
<proteinExistence type="inferred from homology"/>
<dbReference type="Pfam" id="PF10370">
    <property type="entry name" value="Rv2993c-like_N"/>
    <property type="match status" value="1"/>
</dbReference>
<dbReference type="Gene3D" id="3.90.850.10">
    <property type="entry name" value="Fumarylacetoacetase-like, C-terminal domain"/>
    <property type="match status" value="1"/>
</dbReference>
<dbReference type="EMBL" id="FQUW01000009">
    <property type="protein sequence ID" value="SHE80910.1"/>
    <property type="molecule type" value="Genomic_DNA"/>
</dbReference>
<dbReference type="PANTHER" id="PTHR11820:SF7">
    <property type="entry name" value="ACYLPYRUVASE FAHD1, MITOCHONDRIAL"/>
    <property type="match status" value="1"/>
</dbReference>
<organism evidence="5 6">
    <name type="scientific">Desulfofundulus australicus DSM 11792</name>
    <dbReference type="NCBI Taxonomy" id="1121425"/>
    <lineage>
        <taxon>Bacteria</taxon>
        <taxon>Bacillati</taxon>
        <taxon>Bacillota</taxon>
        <taxon>Clostridia</taxon>
        <taxon>Eubacteriales</taxon>
        <taxon>Peptococcaceae</taxon>
        <taxon>Desulfofundulus</taxon>
    </lineage>
</organism>
<dbReference type="AlphaFoldDB" id="A0A1M4WIC9"/>
<dbReference type="InterPro" id="IPR018833">
    <property type="entry name" value="Rv2993c-like_N"/>
</dbReference>
<sequence length="253" mass="27479">MRIGRFHYEGQTFFGIVDGDTVLPVADPFQSLEPVPGRRFALAEVELLAPCLPTKAVCVGLNYRDHALELGLSLPEEPVLFLKPPTAVTGPGKPVVYPAMSRQVDYEAELAVVMGKKAWQVQEEEAAEYILGYTCANDITARDLQKKDGQWTRAKSFDTFLPLGPYIVTGLDPGDREVSLYLNGERKQHSSTSQLIFPVYRLVSFISHIMTLLPGDVILTGTPAGVGPVQPGDQVEVVISGIGRLANVIVSGA</sequence>
<evidence type="ECO:0000313" key="6">
    <source>
        <dbReference type="Proteomes" id="UP000184196"/>
    </source>
</evidence>
<dbReference type="InterPro" id="IPR011234">
    <property type="entry name" value="Fumarylacetoacetase-like_C"/>
</dbReference>
<dbReference type="GO" id="GO:0018773">
    <property type="term" value="F:acetylpyruvate hydrolase activity"/>
    <property type="evidence" value="ECO:0007669"/>
    <property type="project" value="TreeGrafter"/>
</dbReference>
<name>A0A1M4WIC9_9FIRM</name>
<comment type="similarity">
    <text evidence="1">Belongs to the FAH family.</text>
</comment>
<protein>
    <submittedName>
        <fullName evidence="5">2-keto-4-pentenoate hydratase/2-oxohepta-3-ene-1,7-dioic acid hydratase (Catechol pathway)</fullName>
    </submittedName>
</protein>
<dbReference type="InterPro" id="IPR036663">
    <property type="entry name" value="Fumarylacetoacetase_C_sf"/>
</dbReference>
<evidence type="ECO:0000259" key="3">
    <source>
        <dbReference type="Pfam" id="PF01557"/>
    </source>
</evidence>
<keyword evidence="2" id="KW-0479">Metal-binding</keyword>
<dbReference type="SUPFAM" id="SSF56529">
    <property type="entry name" value="FAH"/>
    <property type="match status" value="1"/>
</dbReference>
<dbReference type="Pfam" id="PF01557">
    <property type="entry name" value="FAA_hydrolase"/>
    <property type="match status" value="1"/>
</dbReference>
<feature type="domain" description="Fumarylacetoacetase-like C-terminal" evidence="3">
    <location>
        <begin position="55"/>
        <end position="250"/>
    </location>
</feature>
<dbReference type="Gene3D" id="2.30.30.370">
    <property type="entry name" value="FAH"/>
    <property type="match status" value="1"/>
</dbReference>
<evidence type="ECO:0000256" key="2">
    <source>
        <dbReference type="ARBA" id="ARBA00022723"/>
    </source>
</evidence>
<feature type="domain" description="Rv2993c-like N-terminal" evidence="4">
    <location>
        <begin position="1"/>
        <end position="50"/>
    </location>
</feature>
<dbReference type="GO" id="GO:0016853">
    <property type="term" value="F:isomerase activity"/>
    <property type="evidence" value="ECO:0007669"/>
    <property type="project" value="UniProtKB-ARBA"/>
</dbReference>
<dbReference type="GO" id="GO:0046872">
    <property type="term" value="F:metal ion binding"/>
    <property type="evidence" value="ECO:0007669"/>
    <property type="project" value="UniProtKB-KW"/>
</dbReference>
<gene>
    <name evidence="5" type="ORF">SAMN02745218_00839</name>
</gene>
<dbReference type="OrthoDB" id="9805307at2"/>
<dbReference type="RefSeq" id="WP_051617869.1">
    <property type="nucleotide sequence ID" value="NZ_FQUW01000009.1"/>
</dbReference>
<dbReference type="GO" id="GO:0019752">
    <property type="term" value="P:carboxylic acid metabolic process"/>
    <property type="evidence" value="ECO:0007669"/>
    <property type="project" value="UniProtKB-ARBA"/>
</dbReference>
<evidence type="ECO:0000313" key="5">
    <source>
        <dbReference type="EMBL" id="SHE80910.1"/>
    </source>
</evidence>
<reference evidence="6" key="1">
    <citation type="submission" date="2016-11" db="EMBL/GenBank/DDBJ databases">
        <authorList>
            <person name="Varghese N."/>
            <person name="Submissions S."/>
        </authorList>
    </citation>
    <scope>NUCLEOTIDE SEQUENCE [LARGE SCALE GENOMIC DNA]</scope>
    <source>
        <strain evidence="6">DSM 11792</strain>
    </source>
</reference>
<accession>A0A1M4WIC9</accession>